<dbReference type="AlphaFoldDB" id="A0A5C3F3N9"/>
<feature type="compositionally biased region" description="Low complexity" evidence="1">
    <location>
        <begin position="218"/>
        <end position="234"/>
    </location>
</feature>
<gene>
    <name evidence="2" type="ORF">PSFLO_04073</name>
</gene>
<name>A0A5C3F3N9_9BASI</name>
<keyword evidence="3" id="KW-1185">Reference proteome</keyword>
<sequence>MSGHGKACMLLVVHREPACHELVAIGHKAIKQAVRWEGNPTSKQRFRLARARVAAHYDVLFGEVQRQALRTGRGRPVSARGKSFEAGARQGNLAVHDDDARLSQGRPGISGEDRPASRLNFSLGPTEGPEQADIQAGGQRRQGKKGFAADDARLPNPEEAGRQPCPSPVAWLFFWRRERACVCLSSHRPPGQAARPDPRSLVPRRRPAQANIGRAARQSQEAGGRAGEAGTEQASQGRTKPSQPAGCSMRLRDPLVFKTRPAMASCHPPTTIRVLRSPPAPPSLSPHSVLLLTLPGSLHALRIEHGPALHLGPPRTCAQPPASST</sequence>
<reference evidence="2 3" key="1">
    <citation type="submission" date="2018-03" db="EMBL/GenBank/DDBJ databases">
        <authorList>
            <person name="Guldener U."/>
        </authorList>
    </citation>
    <scope>NUCLEOTIDE SEQUENCE [LARGE SCALE GENOMIC DNA]</scope>
    <source>
        <strain evidence="2 3">DAOM196992</strain>
    </source>
</reference>
<evidence type="ECO:0000313" key="3">
    <source>
        <dbReference type="Proteomes" id="UP000323386"/>
    </source>
</evidence>
<feature type="region of interest" description="Disordered" evidence="1">
    <location>
        <begin position="72"/>
        <end position="166"/>
    </location>
</feature>
<proteinExistence type="predicted"/>
<dbReference type="Proteomes" id="UP000323386">
    <property type="component" value="Unassembled WGS sequence"/>
</dbReference>
<feature type="region of interest" description="Disordered" evidence="1">
    <location>
        <begin position="186"/>
        <end position="248"/>
    </location>
</feature>
<evidence type="ECO:0000256" key="1">
    <source>
        <dbReference type="SAM" id="MobiDB-lite"/>
    </source>
</evidence>
<accession>A0A5C3F3N9</accession>
<organism evidence="2 3">
    <name type="scientific">Pseudozyma flocculosa</name>
    <dbReference type="NCBI Taxonomy" id="84751"/>
    <lineage>
        <taxon>Eukaryota</taxon>
        <taxon>Fungi</taxon>
        <taxon>Dikarya</taxon>
        <taxon>Basidiomycota</taxon>
        <taxon>Ustilaginomycotina</taxon>
        <taxon>Ustilaginomycetes</taxon>
        <taxon>Ustilaginales</taxon>
        <taxon>Ustilaginaceae</taxon>
        <taxon>Pseudozyma</taxon>
    </lineage>
</organism>
<protein>
    <submittedName>
        <fullName evidence="2">Uncharacterized protein</fullName>
    </submittedName>
</protein>
<dbReference type="EMBL" id="OOIP01000010">
    <property type="protein sequence ID" value="SPO38595.1"/>
    <property type="molecule type" value="Genomic_DNA"/>
</dbReference>
<evidence type="ECO:0000313" key="2">
    <source>
        <dbReference type="EMBL" id="SPO38595.1"/>
    </source>
</evidence>